<protein>
    <submittedName>
        <fullName evidence="1">DUF1472 domain-containing protein</fullName>
    </submittedName>
</protein>
<gene>
    <name evidence="1" type="ORF">DVS81_11685</name>
</gene>
<comment type="caution">
    <text evidence="1">The sequence shown here is derived from an EMBL/GenBank/DDBJ whole genome shotgun (WGS) entry which is preliminary data.</text>
</comment>
<accession>A0A369XM06</accession>
<evidence type="ECO:0000313" key="2">
    <source>
        <dbReference type="Proteomes" id="UP000253831"/>
    </source>
</evidence>
<proteinExistence type="predicted"/>
<evidence type="ECO:0000313" key="1">
    <source>
        <dbReference type="EMBL" id="RDE50390.1"/>
    </source>
</evidence>
<reference evidence="1 2" key="1">
    <citation type="submission" date="2018-05" db="EMBL/GenBank/DDBJ databases">
        <title>Integrated omic analyses show evidence that a Ca. Accumulibacter phosphatis strain performs denitrification under micro-aerobic conditions.</title>
        <authorList>
            <person name="Camejo P.Y."/>
            <person name="Katherine M.D."/>
            <person name="Daniel N.R."/>
        </authorList>
    </citation>
    <scope>NUCLEOTIDE SEQUENCE [LARGE SCALE GENOMIC DNA]</scope>
    <source>
        <strain evidence="1">UW-LDO-IC</strain>
    </source>
</reference>
<dbReference type="Proteomes" id="UP000253831">
    <property type="component" value="Unassembled WGS sequence"/>
</dbReference>
<dbReference type="EMBL" id="QPGA01000021">
    <property type="protein sequence ID" value="RDE50390.1"/>
    <property type="molecule type" value="Genomic_DNA"/>
</dbReference>
<organism evidence="1 2">
    <name type="scientific">Candidatus Accumulibacter meliphilus</name>
    <dbReference type="NCBI Taxonomy" id="2211374"/>
    <lineage>
        <taxon>Bacteria</taxon>
        <taxon>Pseudomonadati</taxon>
        <taxon>Pseudomonadota</taxon>
        <taxon>Betaproteobacteria</taxon>
        <taxon>Candidatus Accumulibacter</taxon>
    </lineage>
</organism>
<dbReference type="AntiFam" id="ANF00259">
    <property type="entry name" value="Protein of unknown function (DUF1472)"/>
</dbReference>
<name>A0A369XM06_9PROT</name>
<sequence length="99" mass="10990">MVCRMGCLGLRSGVMSGLRKQAATIGQVALPRPGPYCVGVLARPCRTRAPPGERFRRASRNVRCRCKEAVMVFIIRVSRQVITVRPMIFAGCCLRLDLK</sequence>
<dbReference type="AlphaFoldDB" id="A0A369XM06"/>